<reference evidence="1 2" key="1">
    <citation type="submission" date="2021-05" db="EMBL/GenBank/DDBJ databases">
        <title>A Polyphasic approach of four new species of the genus Ohtaekwangia: Ohtaekwangia histidinii sp. nov., Ohtaekwangia cretensis sp. nov., Ohtaekwangia indiensis sp. nov., Ohtaekwangia reichenbachii sp. nov. from diverse environment.</title>
        <authorList>
            <person name="Octaviana S."/>
        </authorList>
    </citation>
    <scope>NUCLEOTIDE SEQUENCE [LARGE SCALE GENOMIC DNA]</scope>
    <source>
        <strain evidence="1 2">PWU4</strain>
    </source>
</reference>
<name>A0AAP2DTP9_9BACT</name>
<accession>A0AAP2DTP9</accession>
<dbReference type="RefSeq" id="WP_254169845.1">
    <property type="nucleotide sequence ID" value="NZ_JAHESF010000059.1"/>
</dbReference>
<comment type="caution">
    <text evidence="1">The sequence shown here is derived from an EMBL/GenBank/DDBJ whole genome shotgun (WGS) entry which is preliminary data.</text>
</comment>
<dbReference type="EMBL" id="JAHESF010000059">
    <property type="protein sequence ID" value="MBT1701158.1"/>
    <property type="molecule type" value="Genomic_DNA"/>
</dbReference>
<evidence type="ECO:0000313" key="2">
    <source>
        <dbReference type="Proteomes" id="UP001319200"/>
    </source>
</evidence>
<sequence length="133" mass="15003">MKNLSRYLILLIILSCTVNDPPGIDEIVSQGNYKIECRYQGCFGGGTALLEIENFNKATYTNDSGLQREKKQIVWNAKKDSLVREFFKVGITFNDTVGSCTTTSSYRLSHFTHVVKFDDLDCAMNEKFGALLE</sequence>
<evidence type="ECO:0000313" key="1">
    <source>
        <dbReference type="EMBL" id="MBT1701158.1"/>
    </source>
</evidence>
<proteinExistence type="predicted"/>
<dbReference type="AlphaFoldDB" id="A0AAP2DTP9"/>
<organism evidence="1 2">
    <name type="scientific">Chryseosolibacter histidini</name>
    <dbReference type="NCBI Taxonomy" id="2782349"/>
    <lineage>
        <taxon>Bacteria</taxon>
        <taxon>Pseudomonadati</taxon>
        <taxon>Bacteroidota</taxon>
        <taxon>Cytophagia</taxon>
        <taxon>Cytophagales</taxon>
        <taxon>Chryseotaleaceae</taxon>
        <taxon>Chryseosolibacter</taxon>
    </lineage>
</organism>
<gene>
    <name evidence="1" type="ORF">KK083_29980</name>
</gene>
<dbReference type="Proteomes" id="UP001319200">
    <property type="component" value="Unassembled WGS sequence"/>
</dbReference>
<protein>
    <submittedName>
        <fullName evidence="1">Uncharacterized protein</fullName>
    </submittedName>
</protein>
<keyword evidence="2" id="KW-1185">Reference proteome</keyword>